<keyword evidence="1" id="KW-0812">Transmembrane</keyword>
<organism evidence="2 3">
    <name type="scientific">Falsibacillus pallidus</name>
    <dbReference type="NCBI Taxonomy" id="493781"/>
    <lineage>
        <taxon>Bacteria</taxon>
        <taxon>Bacillati</taxon>
        <taxon>Bacillota</taxon>
        <taxon>Bacilli</taxon>
        <taxon>Bacillales</taxon>
        <taxon>Bacillaceae</taxon>
        <taxon>Falsibacillus</taxon>
    </lineage>
</organism>
<keyword evidence="1" id="KW-1133">Transmembrane helix</keyword>
<dbReference type="EMBL" id="QQAY01000004">
    <property type="protein sequence ID" value="RDI42958.1"/>
    <property type="molecule type" value="Genomic_DNA"/>
</dbReference>
<dbReference type="InterPro" id="IPR020210">
    <property type="entry name" value="Uncharacterised_YpbF_TM"/>
</dbReference>
<dbReference type="Proteomes" id="UP000255326">
    <property type="component" value="Unassembled WGS sequence"/>
</dbReference>
<protein>
    <submittedName>
        <fullName evidence="2">Uncharacterized protein DUF2663</fullName>
    </submittedName>
</protein>
<evidence type="ECO:0000313" key="3">
    <source>
        <dbReference type="Proteomes" id="UP000255326"/>
    </source>
</evidence>
<keyword evidence="3" id="KW-1185">Reference proteome</keyword>
<proteinExistence type="predicted"/>
<reference evidence="2 3" key="1">
    <citation type="submission" date="2018-07" db="EMBL/GenBank/DDBJ databases">
        <title>Genomic Encyclopedia of Type Strains, Phase IV (KMG-IV): sequencing the most valuable type-strain genomes for metagenomic binning, comparative biology and taxonomic classification.</title>
        <authorList>
            <person name="Goeker M."/>
        </authorList>
    </citation>
    <scope>NUCLEOTIDE SEQUENCE [LARGE SCALE GENOMIC DNA]</scope>
    <source>
        <strain evidence="2 3">DSM 25281</strain>
    </source>
</reference>
<dbReference type="AlphaFoldDB" id="A0A370GGN9"/>
<dbReference type="Pfam" id="PF10864">
    <property type="entry name" value="DUF2663"/>
    <property type="match status" value="1"/>
</dbReference>
<dbReference type="RefSeq" id="WP_245948425.1">
    <property type="nucleotide sequence ID" value="NZ_QQAY01000004.1"/>
</dbReference>
<feature type="transmembrane region" description="Helical" evidence="1">
    <location>
        <begin position="35"/>
        <end position="56"/>
    </location>
</feature>
<evidence type="ECO:0000256" key="1">
    <source>
        <dbReference type="SAM" id="Phobius"/>
    </source>
</evidence>
<gene>
    <name evidence="2" type="ORF">DFR59_1048</name>
</gene>
<keyword evidence="1" id="KW-0472">Membrane</keyword>
<comment type="caution">
    <text evidence="2">The sequence shown here is derived from an EMBL/GenBank/DDBJ whole genome shotgun (WGS) entry which is preliminary data.</text>
</comment>
<feature type="transmembrane region" description="Helical" evidence="1">
    <location>
        <begin position="81"/>
        <end position="98"/>
    </location>
</feature>
<sequence>MESSIIMLDELADQTTKQLLENVVKRKRKFDKLKWRHFLVIWTSVFYTLALFYYLYKFIMVKYSYSFADMFSVFIQKQSDLYLLLISAALFGAAKILYEKKEKAEKEYHALRCEIIDRSKDLWKEERWKSRHKVFEMMKKEYDINLYHESK</sequence>
<evidence type="ECO:0000313" key="2">
    <source>
        <dbReference type="EMBL" id="RDI42958.1"/>
    </source>
</evidence>
<name>A0A370GGN9_9BACI</name>
<accession>A0A370GGN9</accession>